<evidence type="ECO:0000256" key="2">
    <source>
        <dbReference type="ARBA" id="ARBA00023002"/>
    </source>
</evidence>
<evidence type="ECO:0000313" key="5">
    <source>
        <dbReference type="EMBL" id="SUZ98051.1"/>
    </source>
</evidence>
<dbReference type="InterPro" id="IPR002347">
    <property type="entry name" value="SDR_fam"/>
</dbReference>
<evidence type="ECO:0000256" key="3">
    <source>
        <dbReference type="ARBA" id="ARBA00023027"/>
    </source>
</evidence>
<dbReference type="Gene3D" id="3.40.50.720">
    <property type="entry name" value="NAD(P)-binding Rossmann-like Domain"/>
    <property type="match status" value="1"/>
</dbReference>
<evidence type="ECO:0000256" key="4">
    <source>
        <dbReference type="ARBA" id="ARBA00023098"/>
    </source>
</evidence>
<keyword evidence="2" id="KW-0560">Oxidoreductase</keyword>
<dbReference type="PRINTS" id="PR00081">
    <property type="entry name" value="GDHRDH"/>
</dbReference>
<keyword evidence="3" id="KW-0520">NAD</keyword>
<dbReference type="GO" id="GO:0006629">
    <property type="term" value="P:lipid metabolic process"/>
    <property type="evidence" value="ECO:0007669"/>
    <property type="project" value="UniProtKB-KW"/>
</dbReference>
<organism evidence="5">
    <name type="scientific">marine metagenome</name>
    <dbReference type="NCBI Taxonomy" id="408172"/>
    <lineage>
        <taxon>unclassified sequences</taxon>
        <taxon>metagenomes</taxon>
        <taxon>ecological metagenomes</taxon>
    </lineage>
</organism>
<dbReference type="Pfam" id="PF13561">
    <property type="entry name" value="adh_short_C2"/>
    <property type="match status" value="1"/>
</dbReference>
<dbReference type="PROSITE" id="PS00061">
    <property type="entry name" value="ADH_SHORT"/>
    <property type="match status" value="1"/>
</dbReference>
<dbReference type="InterPro" id="IPR020904">
    <property type="entry name" value="Sc_DH/Rdtase_CS"/>
</dbReference>
<protein>
    <submittedName>
        <fullName evidence="5">Uncharacterized protein</fullName>
    </submittedName>
</protein>
<evidence type="ECO:0000256" key="1">
    <source>
        <dbReference type="ARBA" id="ARBA00006484"/>
    </source>
</evidence>
<proteinExistence type="inferred from homology"/>
<dbReference type="InterPro" id="IPR036291">
    <property type="entry name" value="NAD(P)-bd_dom_sf"/>
</dbReference>
<dbReference type="FunFam" id="3.40.50.720:FF:000084">
    <property type="entry name" value="Short-chain dehydrogenase reductase"/>
    <property type="match status" value="1"/>
</dbReference>
<dbReference type="PRINTS" id="PR00080">
    <property type="entry name" value="SDRFAMILY"/>
</dbReference>
<dbReference type="PANTHER" id="PTHR43180:SF28">
    <property type="entry name" value="NAD(P)-BINDING ROSSMANN-FOLD SUPERFAMILY PROTEIN"/>
    <property type="match status" value="1"/>
</dbReference>
<name>A0A381S413_9ZZZZ</name>
<dbReference type="EMBL" id="UINC01002567">
    <property type="protein sequence ID" value="SUZ98051.1"/>
    <property type="molecule type" value="Genomic_DNA"/>
</dbReference>
<dbReference type="GO" id="GO:0016491">
    <property type="term" value="F:oxidoreductase activity"/>
    <property type="evidence" value="ECO:0007669"/>
    <property type="project" value="UniProtKB-KW"/>
</dbReference>
<sequence>MGRVDGKVAIVTGAAKGLGEADSRLLVKEGAKVVLTDTDVDAGERLAEEFGKDKALFMEHDVRDEKRWQEVLKTTEKEFGALNIMVNNAGIVIPGTIESQKTEDYKFIMSVHVDGTFFGCKYSIPYMDKSGTGSIINMASIASHQGERYVAAYCAAKAAIEGLTRATAVHCKQEKKDIRCNAIAPSGITTPMVESMPTKMEEAGLSALLPPSLDSTPIGEPNDVAYLMLYLASDESKFVSGATMCVDNTMSVTTGTVTN</sequence>
<reference evidence="5" key="1">
    <citation type="submission" date="2018-05" db="EMBL/GenBank/DDBJ databases">
        <authorList>
            <person name="Lanie J.A."/>
            <person name="Ng W.-L."/>
            <person name="Kazmierczak K.M."/>
            <person name="Andrzejewski T.M."/>
            <person name="Davidsen T.M."/>
            <person name="Wayne K.J."/>
            <person name="Tettelin H."/>
            <person name="Glass J.I."/>
            <person name="Rusch D."/>
            <person name="Podicherti R."/>
            <person name="Tsui H.-C.T."/>
            <person name="Winkler M.E."/>
        </authorList>
    </citation>
    <scope>NUCLEOTIDE SEQUENCE</scope>
</reference>
<comment type="similarity">
    <text evidence="1">Belongs to the short-chain dehydrogenases/reductases (SDR) family.</text>
</comment>
<dbReference type="PANTHER" id="PTHR43180">
    <property type="entry name" value="3-OXOACYL-(ACYL-CARRIER-PROTEIN) REDUCTASE (AFU_ORTHOLOGUE AFUA_6G11210)"/>
    <property type="match status" value="1"/>
</dbReference>
<accession>A0A381S413</accession>
<dbReference type="SUPFAM" id="SSF51735">
    <property type="entry name" value="NAD(P)-binding Rossmann-fold domains"/>
    <property type="match status" value="1"/>
</dbReference>
<gene>
    <name evidence="5" type="ORF">METZ01_LOCUS50905</name>
</gene>
<keyword evidence="4" id="KW-0443">Lipid metabolism</keyword>
<dbReference type="AlphaFoldDB" id="A0A381S413"/>